<feature type="compositionally biased region" description="Low complexity" evidence="2">
    <location>
        <begin position="68"/>
        <end position="111"/>
    </location>
</feature>
<dbReference type="AlphaFoldDB" id="A0A151ZKB1"/>
<reference evidence="3 4" key="1">
    <citation type="submission" date="2015-12" db="EMBL/GenBank/DDBJ databases">
        <title>Dictyostelia acquired genes for synthesis and detection of signals that induce cell-type specialization by lateral gene transfer from prokaryotes.</title>
        <authorList>
            <person name="Gloeckner G."/>
            <person name="Schaap P."/>
        </authorList>
    </citation>
    <scope>NUCLEOTIDE SEQUENCE [LARGE SCALE GENOMIC DNA]</scope>
    <source>
        <strain evidence="3 4">TK</strain>
    </source>
</reference>
<keyword evidence="4" id="KW-1185">Reference proteome</keyword>
<gene>
    <name evidence="3" type="ORF">DLAC_04551</name>
</gene>
<feature type="compositionally biased region" description="Low complexity" evidence="2">
    <location>
        <begin position="1"/>
        <end position="60"/>
    </location>
</feature>
<feature type="region of interest" description="Disordered" evidence="2">
    <location>
        <begin position="449"/>
        <end position="604"/>
    </location>
</feature>
<dbReference type="OMA" id="KSLWFAP"/>
<feature type="coiled-coil region" evidence="1">
    <location>
        <begin position="287"/>
        <end position="317"/>
    </location>
</feature>
<keyword evidence="1" id="KW-0175">Coiled coil</keyword>
<evidence type="ECO:0000313" key="4">
    <source>
        <dbReference type="Proteomes" id="UP000076078"/>
    </source>
</evidence>
<sequence>MKKSEVPSTTTKTVSPSLSGSSLPKKTSSISTSSGSLLTKSTSTPLPGTKQSLSKSSSTTDVIKQVKTTTSPTSSSITTPLPKRATAPSTTPSSSSSTTTKPLLSKTLSTPAMSTTKRPISTSGSGIATGTTSSTKTVTKVPATTSTVPKTTVTKSTSSSTKTSSPSLVSMRPSSKKPPLTSRSSPTLQSSTSKPITSSKTASVSKSTIPSTSSSSSSARTSGSMALKSTTKAPVVQPVQPKVTFEQFDPTTSTDFENLASEYLDDNDEEVEEILLYDENDVEEIILDQDEIQIEDLDQEEEEVEEEEEVVLDEHDDEYSNGVILYPEIIDLDNDDINNDKVTTSELKQTQTLYINNNSEISSTTTTTTTATISYDQYLENNGNSNLLEQQIEKPIEQEEMEEHEEIEEFKKPIEPSKPIQIKKTSSWMSSLFGAVVTATKSTTTIISSSLSSSSSNSTPPVTPSVTSTSLSNPVPNHLINDSANNIPPNNNINSLNNTQPVPPSNTSPQLTPDSDQNLSKSTPPLTFQGPPPLAPSHQPLVNNNQLKTLPPPNLMYQMTHHNNNHHHPHHPQQPNGYHNNFNNHHHHLPHHNNQHNNRHSQNFNNHRHSQQIMNNYRIQPHNQPGGQALIPFAITSFRALSLFQDWYKSLWFAPTDFKEKIEPTLEIYKYFVPYYVFSTIVHSVHSGKVGFLKNEDPNQQAVIVSQDEHKKKQHETEEIEWMNGSTHPYTQSHNDILIYSPVLNHNALDPPLYEHIKEINEWRLEVAEPFHSQHPQLLYPNYVVEQQQFLLQNGYQQPNTQVTSNTPDSTNPMFNQLPIVTSKMDWEKSWHFAETKIKKNEIYGNDQKLKSDYQATMVKDVETDTKFENISYRTVYAPMYKINYQYDQKDYQFIINGQSGRTYTKVRPYGVGSIKTKAIKILTGGVFSSEKTKSLEQDRKIVNGMVRGKDLNEIDELFNEETGERIQLYSDDCYYLLLPNSDQFLILKTTGYLILKNIGTTPILIQSHKRMSDEIGGQCTLDPNESQTFAYKGSWCIAVLEGDFNSLELLKVETNSGSDKPIGDLQMA</sequence>
<evidence type="ECO:0000313" key="3">
    <source>
        <dbReference type="EMBL" id="KYQ94254.1"/>
    </source>
</evidence>
<dbReference type="STRING" id="361077.A0A151ZKB1"/>
<proteinExistence type="predicted"/>
<feature type="compositionally biased region" description="Low complexity" evidence="2">
    <location>
        <begin position="119"/>
        <end position="224"/>
    </location>
</feature>
<organism evidence="3 4">
    <name type="scientific">Tieghemostelium lacteum</name>
    <name type="common">Slime mold</name>
    <name type="synonym">Dictyostelium lacteum</name>
    <dbReference type="NCBI Taxonomy" id="361077"/>
    <lineage>
        <taxon>Eukaryota</taxon>
        <taxon>Amoebozoa</taxon>
        <taxon>Evosea</taxon>
        <taxon>Eumycetozoa</taxon>
        <taxon>Dictyostelia</taxon>
        <taxon>Dictyosteliales</taxon>
        <taxon>Raperosteliaceae</taxon>
        <taxon>Tieghemostelium</taxon>
    </lineage>
</organism>
<name>A0A151ZKB1_TIELA</name>
<evidence type="ECO:0000256" key="2">
    <source>
        <dbReference type="SAM" id="MobiDB-lite"/>
    </source>
</evidence>
<evidence type="ECO:0000256" key="1">
    <source>
        <dbReference type="SAM" id="Coils"/>
    </source>
</evidence>
<dbReference type="InParanoid" id="A0A151ZKB1"/>
<dbReference type="EMBL" id="LODT01000022">
    <property type="protein sequence ID" value="KYQ94254.1"/>
    <property type="molecule type" value="Genomic_DNA"/>
</dbReference>
<dbReference type="OrthoDB" id="20439at2759"/>
<comment type="caution">
    <text evidence="3">The sequence shown here is derived from an EMBL/GenBank/DDBJ whole genome shotgun (WGS) entry which is preliminary data.</text>
</comment>
<feature type="compositionally biased region" description="Polar residues" evidence="2">
    <location>
        <begin position="507"/>
        <end position="526"/>
    </location>
</feature>
<feature type="compositionally biased region" description="Basic residues" evidence="2">
    <location>
        <begin position="584"/>
        <end position="599"/>
    </location>
</feature>
<feature type="compositionally biased region" description="Low complexity" evidence="2">
    <location>
        <begin position="449"/>
        <end position="498"/>
    </location>
</feature>
<dbReference type="Proteomes" id="UP000076078">
    <property type="component" value="Unassembled WGS sequence"/>
</dbReference>
<accession>A0A151ZKB1</accession>
<feature type="compositionally biased region" description="Low complexity" evidence="2">
    <location>
        <begin position="573"/>
        <end position="583"/>
    </location>
</feature>
<feature type="region of interest" description="Disordered" evidence="2">
    <location>
        <begin position="1"/>
        <end position="253"/>
    </location>
</feature>
<protein>
    <submittedName>
        <fullName evidence="3">Uncharacterized protein</fullName>
    </submittedName>
</protein>